<evidence type="ECO:0008006" key="4">
    <source>
        <dbReference type="Google" id="ProtNLM"/>
    </source>
</evidence>
<feature type="transmembrane region" description="Helical" evidence="1">
    <location>
        <begin position="46"/>
        <end position="68"/>
    </location>
</feature>
<feature type="transmembrane region" description="Helical" evidence="1">
    <location>
        <begin position="106"/>
        <end position="126"/>
    </location>
</feature>
<proteinExistence type="predicted"/>
<name>A0ABS8UET5_9GAMM</name>
<keyword evidence="1" id="KW-1133">Transmembrane helix</keyword>
<comment type="caution">
    <text evidence="2">The sequence shown here is derived from an EMBL/GenBank/DDBJ whole genome shotgun (WGS) entry which is preliminary data.</text>
</comment>
<dbReference type="RefSeq" id="WP_232137121.1">
    <property type="nucleotide sequence ID" value="NZ_CP089507.1"/>
</dbReference>
<dbReference type="EMBL" id="JAJQKU010000004">
    <property type="protein sequence ID" value="MCD9097978.1"/>
    <property type="molecule type" value="Genomic_DNA"/>
</dbReference>
<protein>
    <recommendedName>
        <fullName evidence="4">MAPEG family protein</fullName>
    </recommendedName>
</protein>
<sequence length="127" mass="14232">MRAAPDWLILFCGLHSAAFALFHLGFWRLFDWPRTLHTTTPPNRAIVQIANAQLVWVFGAIALLCFVMPGDLDNTPLGRAVLAGMAGFWWLRLVLQFVWLRLQHPLVHALSAAFLIGALLFTVAALR</sequence>
<keyword evidence="1" id="KW-0472">Membrane</keyword>
<evidence type="ECO:0000256" key="1">
    <source>
        <dbReference type="SAM" id="Phobius"/>
    </source>
</evidence>
<feature type="transmembrane region" description="Helical" evidence="1">
    <location>
        <begin position="80"/>
        <end position="100"/>
    </location>
</feature>
<organism evidence="2 3">
    <name type="scientific">Luteimonas fraxinea</name>
    <dbReference type="NCBI Taxonomy" id="2901869"/>
    <lineage>
        <taxon>Bacteria</taxon>
        <taxon>Pseudomonadati</taxon>
        <taxon>Pseudomonadota</taxon>
        <taxon>Gammaproteobacteria</taxon>
        <taxon>Lysobacterales</taxon>
        <taxon>Lysobacteraceae</taxon>
        <taxon>Luteimonas</taxon>
    </lineage>
</organism>
<keyword evidence="3" id="KW-1185">Reference proteome</keyword>
<keyword evidence="1" id="KW-0812">Transmembrane</keyword>
<dbReference type="Proteomes" id="UP001430360">
    <property type="component" value="Unassembled WGS sequence"/>
</dbReference>
<accession>A0ABS8UET5</accession>
<feature type="transmembrane region" description="Helical" evidence="1">
    <location>
        <begin position="7"/>
        <end position="26"/>
    </location>
</feature>
<reference evidence="2" key="2">
    <citation type="journal article" date="2022" name="Syst. Appl. Microbiol.">
        <title>Physiological and genomic characterisation of Luteimonas fraxinea sp. nov., a bacterial species associated with trees tolerant to ash dieback.</title>
        <authorList>
            <person name="Ulrich K."/>
            <person name="Becker R."/>
            <person name="Behrendt U."/>
            <person name="Kube M."/>
            <person name="Schneck V."/>
            <person name="Ulrich A."/>
        </authorList>
    </citation>
    <scope>NUCLEOTIDE SEQUENCE</scope>
    <source>
        <strain evidence="2">A1P009</strain>
    </source>
</reference>
<evidence type="ECO:0000313" key="3">
    <source>
        <dbReference type="Proteomes" id="UP001430360"/>
    </source>
</evidence>
<reference evidence="2" key="1">
    <citation type="submission" date="2021-12" db="EMBL/GenBank/DDBJ databases">
        <authorList>
            <person name="Ulrich A."/>
        </authorList>
    </citation>
    <scope>NUCLEOTIDE SEQUENCE</scope>
    <source>
        <strain evidence="2">A1P009</strain>
    </source>
</reference>
<gene>
    <name evidence="2" type="ORF">LTT95_13620</name>
</gene>
<evidence type="ECO:0000313" key="2">
    <source>
        <dbReference type="EMBL" id="MCD9097978.1"/>
    </source>
</evidence>